<feature type="compositionally biased region" description="Basic and acidic residues" evidence="3">
    <location>
        <begin position="41"/>
        <end position="51"/>
    </location>
</feature>
<evidence type="ECO:0000313" key="5">
    <source>
        <dbReference type="Proteomes" id="UP001251528"/>
    </source>
</evidence>
<sequence length="226" mass="25337">MKGNDETKLNRAISSIAAEPYYKYNIVTCGFTARLTAKEKEALKKNPDIKSQKTTQSKCENNSGSEGYKENKRQSQDDDNNADITSRRDKRLVAAGDNTTYTKIKRWGKNNKEKSCWGRLNKLGTSRKKANGQRPSTNKHKPNTAEPTKPYAAPDERKPEIGSDWIRQEEAPWNLARISNPSPNQNSYTYHKSAGTGTCVYVVDSGIDVDHPVSLLVASISYNVDY</sequence>
<evidence type="ECO:0000256" key="1">
    <source>
        <dbReference type="ARBA" id="ARBA00022801"/>
    </source>
</evidence>
<comment type="similarity">
    <text evidence="2">Belongs to the peptidase S8 family.</text>
</comment>
<evidence type="ECO:0000256" key="3">
    <source>
        <dbReference type="SAM" id="MobiDB-lite"/>
    </source>
</evidence>
<evidence type="ECO:0000256" key="2">
    <source>
        <dbReference type="PROSITE-ProRule" id="PRU01240"/>
    </source>
</evidence>
<dbReference type="EMBL" id="JASWJB010000268">
    <property type="protein sequence ID" value="KAK2592416.1"/>
    <property type="molecule type" value="Genomic_DNA"/>
</dbReference>
<dbReference type="InterPro" id="IPR023827">
    <property type="entry name" value="Peptidase_S8_Asp-AS"/>
</dbReference>
<accession>A0AAJ0CKJ7</accession>
<feature type="compositionally biased region" description="Polar residues" evidence="3">
    <location>
        <begin position="52"/>
        <end position="65"/>
    </location>
</feature>
<dbReference type="Proteomes" id="UP001251528">
    <property type="component" value="Unassembled WGS sequence"/>
</dbReference>
<protein>
    <submittedName>
        <fullName evidence="4">Uncharacterized protein</fullName>
    </submittedName>
</protein>
<evidence type="ECO:0000313" key="4">
    <source>
        <dbReference type="EMBL" id="KAK2592416.1"/>
    </source>
</evidence>
<feature type="compositionally biased region" description="Basic residues" evidence="3">
    <location>
        <begin position="125"/>
        <end position="142"/>
    </location>
</feature>
<dbReference type="GO" id="GO:0004252">
    <property type="term" value="F:serine-type endopeptidase activity"/>
    <property type="evidence" value="ECO:0007669"/>
    <property type="project" value="InterPro"/>
</dbReference>
<proteinExistence type="inferred from homology"/>
<keyword evidence="5" id="KW-1185">Reference proteome</keyword>
<reference evidence="4" key="1">
    <citation type="submission" date="2023-06" db="EMBL/GenBank/DDBJ databases">
        <title>Conoideocrella luteorostrata (Hypocreales: Clavicipitaceae), a potential biocontrol fungus for elongate hemlock scale in United States Christmas tree production areas.</title>
        <authorList>
            <person name="Barrett H."/>
            <person name="Lovett B."/>
            <person name="Macias A.M."/>
            <person name="Stajich J.E."/>
            <person name="Kasson M.T."/>
        </authorList>
    </citation>
    <scope>NUCLEOTIDE SEQUENCE</scope>
    <source>
        <strain evidence="4">ARSEF 14590</strain>
    </source>
</reference>
<dbReference type="AlphaFoldDB" id="A0AAJ0CKJ7"/>
<keyword evidence="1" id="KW-0378">Hydrolase</keyword>
<feature type="region of interest" description="Disordered" evidence="3">
    <location>
        <begin position="118"/>
        <end position="158"/>
    </location>
</feature>
<gene>
    <name evidence="4" type="ORF">QQS21_009899</name>
</gene>
<feature type="region of interest" description="Disordered" evidence="3">
    <location>
        <begin position="41"/>
        <end position="97"/>
    </location>
</feature>
<feature type="compositionally biased region" description="Basic and acidic residues" evidence="3">
    <location>
        <begin position="67"/>
        <end position="76"/>
    </location>
</feature>
<dbReference type="PROSITE" id="PS51892">
    <property type="entry name" value="SUBTILASE"/>
    <property type="match status" value="1"/>
</dbReference>
<dbReference type="GO" id="GO:0006508">
    <property type="term" value="P:proteolysis"/>
    <property type="evidence" value="ECO:0007669"/>
    <property type="project" value="InterPro"/>
</dbReference>
<comment type="caution">
    <text evidence="4">The sequence shown here is derived from an EMBL/GenBank/DDBJ whole genome shotgun (WGS) entry which is preliminary data.</text>
</comment>
<comment type="caution">
    <text evidence="2">Lacks conserved residue(s) required for the propagation of feature annotation.</text>
</comment>
<dbReference type="InterPro" id="IPR036852">
    <property type="entry name" value="Peptidase_S8/S53_dom_sf"/>
</dbReference>
<dbReference type="Gene3D" id="3.40.50.200">
    <property type="entry name" value="Peptidase S8/S53 domain"/>
    <property type="match status" value="1"/>
</dbReference>
<name>A0AAJ0CKJ7_9HYPO</name>
<organism evidence="4 5">
    <name type="scientific">Conoideocrella luteorostrata</name>
    <dbReference type="NCBI Taxonomy" id="1105319"/>
    <lineage>
        <taxon>Eukaryota</taxon>
        <taxon>Fungi</taxon>
        <taxon>Dikarya</taxon>
        <taxon>Ascomycota</taxon>
        <taxon>Pezizomycotina</taxon>
        <taxon>Sordariomycetes</taxon>
        <taxon>Hypocreomycetidae</taxon>
        <taxon>Hypocreales</taxon>
        <taxon>Clavicipitaceae</taxon>
        <taxon>Conoideocrella</taxon>
    </lineage>
</organism>
<dbReference type="PROSITE" id="PS00136">
    <property type="entry name" value="SUBTILASE_ASP"/>
    <property type="match status" value="1"/>
</dbReference>
<dbReference type="SUPFAM" id="SSF52743">
    <property type="entry name" value="Subtilisin-like"/>
    <property type="match status" value="1"/>
</dbReference>